<comment type="caution">
    <text evidence="2">The sequence shown here is derived from an EMBL/GenBank/DDBJ whole genome shotgun (WGS) entry which is preliminary data.</text>
</comment>
<dbReference type="GO" id="GO:0004719">
    <property type="term" value="F:protein-L-isoaspartate (D-aspartate) O-methyltransferase activity"/>
    <property type="evidence" value="ECO:0007669"/>
    <property type="project" value="InterPro"/>
</dbReference>
<dbReference type="InterPro" id="IPR029063">
    <property type="entry name" value="SAM-dependent_MTases_sf"/>
</dbReference>
<dbReference type="Gene3D" id="3.40.50.150">
    <property type="entry name" value="Vaccinia Virus protein VP39"/>
    <property type="match status" value="1"/>
</dbReference>
<organism evidence="2 3">
    <name type="scientific">Anisodus acutangulus</name>
    <dbReference type="NCBI Taxonomy" id="402998"/>
    <lineage>
        <taxon>Eukaryota</taxon>
        <taxon>Viridiplantae</taxon>
        <taxon>Streptophyta</taxon>
        <taxon>Embryophyta</taxon>
        <taxon>Tracheophyta</taxon>
        <taxon>Spermatophyta</taxon>
        <taxon>Magnoliopsida</taxon>
        <taxon>eudicotyledons</taxon>
        <taxon>Gunneridae</taxon>
        <taxon>Pentapetalae</taxon>
        <taxon>asterids</taxon>
        <taxon>lamiids</taxon>
        <taxon>Solanales</taxon>
        <taxon>Solanaceae</taxon>
        <taxon>Solanoideae</taxon>
        <taxon>Hyoscyameae</taxon>
        <taxon>Anisodus</taxon>
    </lineage>
</organism>
<gene>
    <name evidence="2" type="ORF">K7X08_034939</name>
</gene>
<dbReference type="PANTHER" id="PTHR11579">
    <property type="entry name" value="PROTEIN-L-ISOASPARTATE O-METHYLTRANSFERASE"/>
    <property type="match status" value="1"/>
</dbReference>
<sequence length="119" mass="13223">MERKEFMRRKEDKSAMPPGVFLRMLTNECFFGDLCIIADGRKGEQPPYDAIHAGAAAADVPQDLIDQLKPRGRTVIPVGTFFQDLKVINKKLDGSISVPSETSVRYVPLTSREAQIKGT</sequence>
<reference evidence="3" key="1">
    <citation type="journal article" date="2023" name="Proc. Natl. Acad. Sci. U.S.A.">
        <title>Genomic and structural basis for evolution of tropane alkaloid biosynthesis.</title>
        <authorList>
            <person name="Wanga Y.-J."/>
            <person name="Taina T."/>
            <person name="Yua J.-Y."/>
            <person name="Lia J."/>
            <person name="Xua B."/>
            <person name="Chenc J."/>
            <person name="D'Auriad J.C."/>
            <person name="Huanga J.-P."/>
            <person name="Huanga S.-X."/>
        </authorList>
    </citation>
    <scope>NUCLEOTIDE SEQUENCE [LARGE SCALE GENOMIC DNA]</scope>
    <source>
        <strain evidence="3">cv. KIB-2019</strain>
    </source>
</reference>
<evidence type="ECO:0000256" key="1">
    <source>
        <dbReference type="ARBA" id="ARBA00005369"/>
    </source>
</evidence>
<dbReference type="OrthoDB" id="73890at2759"/>
<dbReference type="PANTHER" id="PTHR11579:SF28">
    <property type="entry name" value="PROTEIN-L-ISOASPARTATE O-METHYLTRANSFERASE 1"/>
    <property type="match status" value="1"/>
</dbReference>
<dbReference type="AlphaFoldDB" id="A0A9Q1R243"/>
<proteinExistence type="inferred from homology"/>
<evidence type="ECO:0000313" key="3">
    <source>
        <dbReference type="Proteomes" id="UP001152561"/>
    </source>
</evidence>
<protein>
    <submittedName>
        <fullName evidence="2">Uncharacterized protein</fullName>
    </submittedName>
</protein>
<evidence type="ECO:0000313" key="2">
    <source>
        <dbReference type="EMBL" id="KAJ8536538.1"/>
    </source>
</evidence>
<comment type="similarity">
    <text evidence="1">Belongs to the methyltransferase superfamily. L-isoaspartyl/D-aspartyl protein methyltransferase family.</text>
</comment>
<name>A0A9Q1R243_9SOLA</name>
<dbReference type="GO" id="GO:0005737">
    <property type="term" value="C:cytoplasm"/>
    <property type="evidence" value="ECO:0007669"/>
    <property type="project" value="TreeGrafter"/>
</dbReference>
<keyword evidence="3" id="KW-1185">Reference proteome</keyword>
<dbReference type="Proteomes" id="UP001152561">
    <property type="component" value="Unassembled WGS sequence"/>
</dbReference>
<dbReference type="InterPro" id="IPR000682">
    <property type="entry name" value="PCMT"/>
</dbReference>
<dbReference type="EMBL" id="JAJAGQ010000018">
    <property type="protein sequence ID" value="KAJ8536538.1"/>
    <property type="molecule type" value="Genomic_DNA"/>
</dbReference>
<dbReference type="Pfam" id="PF01135">
    <property type="entry name" value="PCMT"/>
    <property type="match status" value="1"/>
</dbReference>
<dbReference type="SUPFAM" id="SSF53335">
    <property type="entry name" value="S-adenosyl-L-methionine-dependent methyltransferases"/>
    <property type="match status" value="1"/>
</dbReference>
<accession>A0A9Q1R243</accession>